<dbReference type="CDD" id="cd00303">
    <property type="entry name" value="retropepsin_like"/>
    <property type="match status" value="1"/>
</dbReference>
<dbReference type="Gene3D" id="1.10.340.70">
    <property type="match status" value="1"/>
</dbReference>
<dbReference type="Proteomes" id="UP000324585">
    <property type="component" value="Unassembled WGS sequence"/>
</dbReference>
<keyword evidence="4" id="KW-0540">Nuclease</keyword>
<evidence type="ECO:0000259" key="9">
    <source>
        <dbReference type="PROSITE" id="PS50878"/>
    </source>
</evidence>
<dbReference type="AlphaFoldDB" id="A0A5J4YZT8"/>
<comment type="caution">
    <text evidence="11">The sequence shown here is derived from an EMBL/GenBank/DDBJ whole genome shotgun (WGS) entry which is preliminary data.</text>
</comment>
<dbReference type="InterPro" id="IPR043502">
    <property type="entry name" value="DNA/RNA_pol_sf"/>
</dbReference>
<dbReference type="GO" id="GO:0003676">
    <property type="term" value="F:nucleic acid binding"/>
    <property type="evidence" value="ECO:0007669"/>
    <property type="project" value="InterPro"/>
</dbReference>
<dbReference type="PROSITE" id="PS50878">
    <property type="entry name" value="RT_POL"/>
    <property type="match status" value="1"/>
</dbReference>
<dbReference type="InterPro" id="IPR041373">
    <property type="entry name" value="RT_RNaseH"/>
</dbReference>
<dbReference type="Gene3D" id="2.40.70.10">
    <property type="entry name" value="Acid Proteases"/>
    <property type="match status" value="1"/>
</dbReference>
<dbReference type="SUPFAM" id="SSF53098">
    <property type="entry name" value="Ribonuclease H-like"/>
    <property type="match status" value="1"/>
</dbReference>
<dbReference type="PROSITE" id="PS50994">
    <property type="entry name" value="INTEGRASE"/>
    <property type="match status" value="1"/>
</dbReference>
<dbReference type="InterPro" id="IPR043128">
    <property type="entry name" value="Rev_trsase/Diguanyl_cyclase"/>
</dbReference>
<name>A0A5J4YZT8_PORPP</name>
<sequence>MEAFENVLRKERMHELDLGEGEAIDQIDLESWNEAESEYDVAYSTIVDDIEGGDVGNSKVEQNELKSLEELMPVYTGTAVHEAGEQPPIFMPVTVPTSRGDISCKAKVDTGAGPAFIDHGLFAELEGESRPIGVGRLLTLAPDGRTMAEGYGGQLCMKIPGFSVSREAVQVLPVLKSGLLIGRNFLKKYRASIDFEKERVSCVRSNGSSVCIPFNPNQPAWTTDSVDEVQTDALQQEKTSVLREIASLNLQGMGESSERVREILKQHADVFVGSGCIRGEKYKILLKPDAVPVNVKEYRRTVSENALEKAEVARHIRAGNLEFCPASEWGAQNVFVKKKDGRVRMTTDFRGLNQCIRQETYPLRDVAEVVEFLARQRVYTALDLKDGFFNVSLAPDCRHLTAVKTAAGLVQYCKVPQGLVTSPFVMQRASDNLLRPFAGQAINYQDDMYLASSSEEEHVKLLSCALEHMKNAGARLNLSKCRFGVNEVEVLGHHVKYGEIRPSEKHVEDIRRLVEPHNAAALVRFLGLTNWFSNHIPRYADIAVPLYDVLKGTGWNAKKKSKYTPVVVRDFDRRWGDNQRNAWHQLKEALVSAEVLAAPIPFRKKRLYTDASVVAIGGVLMQEDEGGGWRPVAYVSRRLKGAEVNYTVSEKELLAILHCARKLRHLMHGEHVEYITDHQALSWLLRQKAPSGRLARWLLELQEQSFAVKYQAGANMEAPDCLSRDVAGEDDSDTVDEIDQPRMGLPSVQELVESQKAAREQELPNWSSDMNDFSQNELGLVVRKEGDEEAVWVPQVLVPRVLGYFHGPAWAGHFGRERMLRRLKGKFWWPKMRESIVAFLERCVHCAIERLPKMPRRVKGILAPWIPVRRFEIVAMDILTVSPTSADGNKKILVMIDLFTRYVACVPLKDESIDSVANAFLEGWVFRFGAPERLLSDRGVTFLSEVIESICASMGIRRIYTSPYHPEGNGMVERFNRTIMSEIRARITTTEKAWDRHVAMATYAYNTSFHDTTGVTPFQAMFGTPAPELDRDILFVGEEQVAAELNIEQALRKLHELMNTNTAHRRAQVERWYNARIADFGLVPGRRVLVFDPPMTAGLGRKLRQPWRGPYRIKEYTRWNNVILESEKDGSIARSHLNRLAVISPSVRESTLNPAISGVFPDTRVLLRKIVEVNTAGEKMKLLVRLGAAGPVWVDEEQLPPVILTLLRQELSDRAQRQEQQENTGTGAGREHQVLQAITGALEKRRAEGELEREVVKRVRRSEDALEGRIGAVRQ</sequence>
<dbReference type="Pfam" id="PF00078">
    <property type="entry name" value="RVT_1"/>
    <property type="match status" value="1"/>
</dbReference>
<evidence type="ECO:0000256" key="4">
    <source>
        <dbReference type="ARBA" id="ARBA00022722"/>
    </source>
</evidence>
<dbReference type="InterPro" id="IPR000477">
    <property type="entry name" value="RT_dom"/>
</dbReference>
<keyword evidence="8" id="KW-0175">Coiled coil</keyword>
<keyword evidence="6" id="KW-0378">Hydrolase</keyword>
<dbReference type="PANTHER" id="PTHR37984:SF5">
    <property type="entry name" value="PROTEIN NYNRIN-LIKE"/>
    <property type="match status" value="1"/>
</dbReference>
<dbReference type="Gene3D" id="3.30.420.10">
    <property type="entry name" value="Ribonuclease H-like superfamily/Ribonuclease H"/>
    <property type="match status" value="1"/>
</dbReference>
<dbReference type="InterPro" id="IPR050951">
    <property type="entry name" value="Retrovirus_Pol_polyprotein"/>
</dbReference>
<dbReference type="InterPro" id="IPR001584">
    <property type="entry name" value="Integrase_cat-core"/>
</dbReference>
<evidence type="ECO:0000256" key="6">
    <source>
        <dbReference type="ARBA" id="ARBA00022801"/>
    </source>
</evidence>
<dbReference type="FunFam" id="3.30.420.10:FF:000032">
    <property type="entry name" value="Retrovirus-related Pol polyprotein from transposon 297-like Protein"/>
    <property type="match status" value="1"/>
</dbReference>
<dbReference type="InterPro" id="IPR036397">
    <property type="entry name" value="RNaseH_sf"/>
</dbReference>
<proteinExistence type="predicted"/>
<dbReference type="CDD" id="cd01647">
    <property type="entry name" value="RT_LTR"/>
    <property type="match status" value="1"/>
</dbReference>
<keyword evidence="7" id="KW-0695">RNA-directed DNA polymerase</keyword>
<dbReference type="Gene3D" id="3.30.70.270">
    <property type="match status" value="2"/>
</dbReference>
<dbReference type="EMBL" id="VRMN01000003">
    <property type="protein sequence ID" value="KAA8496244.1"/>
    <property type="molecule type" value="Genomic_DNA"/>
</dbReference>
<evidence type="ECO:0000256" key="8">
    <source>
        <dbReference type="SAM" id="Coils"/>
    </source>
</evidence>
<dbReference type="GO" id="GO:0004519">
    <property type="term" value="F:endonuclease activity"/>
    <property type="evidence" value="ECO:0007669"/>
    <property type="project" value="UniProtKB-KW"/>
</dbReference>
<dbReference type="CDD" id="cd09274">
    <property type="entry name" value="RNase_HI_RT_Ty3"/>
    <property type="match status" value="1"/>
</dbReference>
<evidence type="ECO:0000256" key="2">
    <source>
        <dbReference type="ARBA" id="ARBA00022679"/>
    </source>
</evidence>
<reference evidence="12" key="1">
    <citation type="journal article" date="2019" name="Nat. Commun.">
        <title>Expansion of phycobilisome linker gene families in mesophilic red algae.</title>
        <authorList>
            <person name="Lee J."/>
            <person name="Kim D."/>
            <person name="Bhattacharya D."/>
            <person name="Yoon H.S."/>
        </authorList>
    </citation>
    <scope>NUCLEOTIDE SEQUENCE [LARGE SCALE GENOMIC DNA]</scope>
    <source>
        <strain evidence="12">CCMP 1328</strain>
    </source>
</reference>
<evidence type="ECO:0000256" key="7">
    <source>
        <dbReference type="ARBA" id="ARBA00022918"/>
    </source>
</evidence>
<dbReference type="InterPro" id="IPR012337">
    <property type="entry name" value="RNaseH-like_sf"/>
</dbReference>
<dbReference type="SUPFAM" id="SSF56672">
    <property type="entry name" value="DNA/RNA polymerases"/>
    <property type="match status" value="1"/>
</dbReference>
<dbReference type="InterPro" id="IPR021109">
    <property type="entry name" value="Peptidase_aspartic_dom_sf"/>
</dbReference>
<evidence type="ECO:0000256" key="3">
    <source>
        <dbReference type="ARBA" id="ARBA00022695"/>
    </source>
</evidence>
<dbReference type="GO" id="GO:0003964">
    <property type="term" value="F:RNA-directed DNA polymerase activity"/>
    <property type="evidence" value="ECO:0007669"/>
    <property type="project" value="UniProtKB-KW"/>
</dbReference>
<dbReference type="Pfam" id="PF17917">
    <property type="entry name" value="RT_RNaseH"/>
    <property type="match status" value="1"/>
</dbReference>
<keyword evidence="3" id="KW-0548">Nucleotidyltransferase</keyword>
<dbReference type="FunFam" id="3.10.20.370:FF:000001">
    <property type="entry name" value="Retrovirus-related Pol polyprotein from transposon 17.6-like protein"/>
    <property type="match status" value="1"/>
</dbReference>
<evidence type="ECO:0000256" key="1">
    <source>
        <dbReference type="ARBA" id="ARBA00012493"/>
    </source>
</evidence>
<feature type="domain" description="Reverse transcriptase" evidence="9">
    <location>
        <begin position="317"/>
        <end position="530"/>
    </location>
</feature>
<organism evidence="11 12">
    <name type="scientific">Porphyridium purpureum</name>
    <name type="common">Red alga</name>
    <name type="synonym">Porphyridium cruentum</name>
    <dbReference type="NCBI Taxonomy" id="35688"/>
    <lineage>
        <taxon>Eukaryota</taxon>
        <taxon>Rhodophyta</taxon>
        <taxon>Bangiophyceae</taxon>
        <taxon>Porphyridiales</taxon>
        <taxon>Porphyridiaceae</taxon>
        <taxon>Porphyridium</taxon>
    </lineage>
</organism>
<dbReference type="Gene3D" id="3.10.10.10">
    <property type="entry name" value="HIV Type 1 Reverse Transcriptase, subunit A, domain 1"/>
    <property type="match status" value="1"/>
</dbReference>
<dbReference type="Pfam" id="PF00665">
    <property type="entry name" value="rve"/>
    <property type="match status" value="1"/>
</dbReference>
<protein>
    <recommendedName>
        <fullName evidence="1">RNA-directed DNA polymerase</fullName>
        <ecNumber evidence="1">2.7.7.49</ecNumber>
    </recommendedName>
</protein>
<feature type="coiled-coil region" evidence="8">
    <location>
        <begin position="1040"/>
        <end position="1067"/>
    </location>
</feature>
<dbReference type="InterPro" id="IPR041588">
    <property type="entry name" value="Integrase_H2C2"/>
</dbReference>
<dbReference type="PANTHER" id="PTHR37984">
    <property type="entry name" value="PROTEIN CBG26694"/>
    <property type="match status" value="1"/>
</dbReference>
<gene>
    <name evidence="11" type="ORF">FVE85_2399</name>
</gene>
<dbReference type="GO" id="GO:0016787">
    <property type="term" value="F:hydrolase activity"/>
    <property type="evidence" value="ECO:0007669"/>
    <property type="project" value="UniProtKB-KW"/>
</dbReference>
<dbReference type="EC" id="2.7.7.49" evidence="1"/>
<evidence type="ECO:0000313" key="12">
    <source>
        <dbReference type="Proteomes" id="UP000324585"/>
    </source>
</evidence>
<feature type="domain" description="Integrase catalytic" evidence="10">
    <location>
        <begin position="863"/>
        <end position="1025"/>
    </location>
</feature>
<dbReference type="GO" id="GO:0015074">
    <property type="term" value="P:DNA integration"/>
    <property type="evidence" value="ECO:0007669"/>
    <property type="project" value="InterPro"/>
</dbReference>
<keyword evidence="12" id="KW-1185">Reference proteome</keyword>
<evidence type="ECO:0000313" key="11">
    <source>
        <dbReference type="EMBL" id="KAA8496244.1"/>
    </source>
</evidence>
<keyword evidence="2" id="KW-0808">Transferase</keyword>
<dbReference type="OrthoDB" id="420169at2759"/>
<keyword evidence="5" id="KW-0255">Endonuclease</keyword>
<dbReference type="Gene3D" id="3.10.20.370">
    <property type="match status" value="1"/>
</dbReference>
<dbReference type="Pfam" id="PF17921">
    <property type="entry name" value="Integrase_H2C2"/>
    <property type="match status" value="1"/>
</dbReference>
<evidence type="ECO:0000259" key="10">
    <source>
        <dbReference type="PROSITE" id="PS50994"/>
    </source>
</evidence>
<accession>A0A5J4YZT8</accession>
<evidence type="ECO:0000256" key="5">
    <source>
        <dbReference type="ARBA" id="ARBA00022759"/>
    </source>
</evidence>